<evidence type="ECO:0000313" key="5">
    <source>
        <dbReference type="Proteomes" id="UP000652761"/>
    </source>
</evidence>
<dbReference type="PANTHER" id="PTHR23335:SF1">
    <property type="entry name" value="CALMODULIN-BINDING TRANSCRIPTION ACTIVATOR, ISOFORM F"/>
    <property type="match status" value="1"/>
</dbReference>
<dbReference type="InterPro" id="IPR002110">
    <property type="entry name" value="Ankyrin_rpt"/>
</dbReference>
<dbReference type="SMART" id="SM00015">
    <property type="entry name" value="IQ"/>
    <property type="match status" value="2"/>
</dbReference>
<proteinExistence type="predicted"/>
<dbReference type="PROSITE" id="PS50088">
    <property type="entry name" value="ANK_REPEAT"/>
    <property type="match status" value="1"/>
</dbReference>
<accession>A0A843URN4</accession>
<dbReference type="InterPro" id="IPR013783">
    <property type="entry name" value="Ig-like_fold"/>
</dbReference>
<dbReference type="GO" id="GO:0003690">
    <property type="term" value="F:double-stranded DNA binding"/>
    <property type="evidence" value="ECO:0007669"/>
    <property type="project" value="TreeGrafter"/>
</dbReference>
<evidence type="ECO:0000313" key="4">
    <source>
        <dbReference type="EMBL" id="MQL84424.1"/>
    </source>
</evidence>
<dbReference type="SUPFAM" id="SSF81296">
    <property type="entry name" value="E set domains"/>
    <property type="match status" value="1"/>
</dbReference>
<dbReference type="OrthoDB" id="407555at2759"/>
<dbReference type="GO" id="GO:0006357">
    <property type="term" value="P:regulation of transcription by RNA polymerase II"/>
    <property type="evidence" value="ECO:0007669"/>
    <property type="project" value="TreeGrafter"/>
</dbReference>
<feature type="domain" description="IPT/TIG" evidence="3">
    <location>
        <begin position="44"/>
        <end position="111"/>
    </location>
</feature>
<dbReference type="InterPro" id="IPR002909">
    <property type="entry name" value="IPT_dom"/>
</dbReference>
<dbReference type="Gene3D" id="1.25.40.20">
    <property type="entry name" value="Ankyrin repeat-containing domain"/>
    <property type="match status" value="1"/>
</dbReference>
<keyword evidence="1 2" id="KW-0040">ANK repeat</keyword>
<name>A0A843URN4_COLES</name>
<dbReference type="Pfam" id="PF12796">
    <property type="entry name" value="Ank_2"/>
    <property type="match status" value="1"/>
</dbReference>
<evidence type="ECO:0000256" key="1">
    <source>
        <dbReference type="ARBA" id="ARBA00023043"/>
    </source>
</evidence>
<dbReference type="PROSITE" id="PS50297">
    <property type="entry name" value="ANK_REP_REGION"/>
    <property type="match status" value="1"/>
</dbReference>
<dbReference type="PANTHER" id="PTHR23335">
    <property type="entry name" value="CALMODULIN-BINDING TRANSCRIPTION ACTIVATOR CAMTA"/>
    <property type="match status" value="1"/>
</dbReference>
<keyword evidence="5" id="KW-1185">Reference proteome</keyword>
<dbReference type="GO" id="GO:0003712">
    <property type="term" value="F:transcription coregulator activity"/>
    <property type="evidence" value="ECO:0007669"/>
    <property type="project" value="TreeGrafter"/>
</dbReference>
<comment type="caution">
    <text evidence="4">The sequence shown here is derived from an EMBL/GenBank/DDBJ whole genome shotgun (WGS) entry which is preliminary data.</text>
</comment>
<dbReference type="AlphaFoldDB" id="A0A843URN4"/>
<dbReference type="InterPro" id="IPR000048">
    <property type="entry name" value="IQ_motif_EF-hand-BS"/>
</dbReference>
<dbReference type="Pfam" id="PF01833">
    <property type="entry name" value="TIG"/>
    <property type="match status" value="1"/>
</dbReference>
<protein>
    <recommendedName>
        <fullName evidence="3">IPT/TIG domain-containing protein</fullName>
    </recommendedName>
</protein>
<feature type="repeat" description="ANK" evidence="2">
    <location>
        <begin position="258"/>
        <end position="290"/>
    </location>
</feature>
<reference evidence="4" key="1">
    <citation type="submission" date="2017-07" db="EMBL/GenBank/DDBJ databases">
        <title>Taro Niue Genome Assembly and Annotation.</title>
        <authorList>
            <person name="Atibalentja N."/>
            <person name="Keating K."/>
            <person name="Fields C.J."/>
        </authorList>
    </citation>
    <scope>NUCLEOTIDE SEQUENCE</scope>
    <source>
        <strain evidence="4">Niue_2</strain>
        <tissue evidence="4">Leaf</tissue>
    </source>
</reference>
<sequence>MFTLGRASRWKRLARGSCLGLVVQAHQAYAITKIPLDFALIPSEVIIVGDFLCNYSENDWKVMFGDIEVPVEIIQNGVLRCQAPAHVAGRVSLCVTSGNRESCSEIREFEYLEKSETSAPESNLQSPSKMKSTEELVLLTRFAQILLGECVGIASQKEENDVSKDGHARKLKTTWAQIIESLLASDDRLGTMEVLLEELLKDKLKLWISSKSQESAGAVCSLLKQEQSIIHMISGLGFEWALSPILNTGVGVNFRDSNGWTALHWAAQFGREKMVAALLAAGASAGAVTDPTAQDPVGKNPASIAAAGGHKGLAGYLSEVALTSHLSSLTLEEFEISKVSAELEAEKAVESIAERNIQVHVLVTEDQLSLKDSMAAVRNAARAAARIQSAFRAHSFRKKQQKAAQIRDEQSMTPQEILELSAASKLLHGHRDQKLHTAALCIQKKYRGWTGRKNFLTLRQHIVKIQGRNFHLDGSGGICI</sequence>
<dbReference type="PROSITE" id="PS50096">
    <property type="entry name" value="IQ"/>
    <property type="match status" value="2"/>
</dbReference>
<evidence type="ECO:0000256" key="2">
    <source>
        <dbReference type="PROSITE-ProRule" id="PRU00023"/>
    </source>
</evidence>
<dbReference type="GO" id="GO:0005634">
    <property type="term" value="C:nucleus"/>
    <property type="evidence" value="ECO:0007669"/>
    <property type="project" value="TreeGrafter"/>
</dbReference>
<dbReference type="Gene3D" id="1.20.5.190">
    <property type="match status" value="1"/>
</dbReference>
<evidence type="ECO:0000259" key="3">
    <source>
        <dbReference type="Pfam" id="PF01833"/>
    </source>
</evidence>
<dbReference type="Proteomes" id="UP000652761">
    <property type="component" value="Unassembled WGS sequence"/>
</dbReference>
<dbReference type="SMART" id="SM00248">
    <property type="entry name" value="ANK"/>
    <property type="match status" value="1"/>
</dbReference>
<dbReference type="SUPFAM" id="SSF48403">
    <property type="entry name" value="Ankyrin repeat"/>
    <property type="match status" value="1"/>
</dbReference>
<dbReference type="EMBL" id="NMUH01000761">
    <property type="protein sequence ID" value="MQL84424.1"/>
    <property type="molecule type" value="Genomic_DNA"/>
</dbReference>
<dbReference type="InterPro" id="IPR014756">
    <property type="entry name" value="Ig_E-set"/>
</dbReference>
<organism evidence="4 5">
    <name type="scientific">Colocasia esculenta</name>
    <name type="common">Wild taro</name>
    <name type="synonym">Arum esculentum</name>
    <dbReference type="NCBI Taxonomy" id="4460"/>
    <lineage>
        <taxon>Eukaryota</taxon>
        <taxon>Viridiplantae</taxon>
        <taxon>Streptophyta</taxon>
        <taxon>Embryophyta</taxon>
        <taxon>Tracheophyta</taxon>
        <taxon>Spermatophyta</taxon>
        <taxon>Magnoliopsida</taxon>
        <taxon>Liliopsida</taxon>
        <taxon>Araceae</taxon>
        <taxon>Aroideae</taxon>
        <taxon>Colocasieae</taxon>
        <taxon>Colocasia</taxon>
    </lineage>
</organism>
<gene>
    <name evidence="4" type="ORF">Taro_016943</name>
</gene>
<dbReference type="InterPro" id="IPR036770">
    <property type="entry name" value="Ankyrin_rpt-contain_sf"/>
</dbReference>
<dbReference type="Gene3D" id="2.60.40.10">
    <property type="entry name" value="Immunoglobulins"/>
    <property type="match status" value="1"/>
</dbReference>